<dbReference type="PANTHER" id="PTHR43681:SF1">
    <property type="entry name" value="SARCALUMENIN"/>
    <property type="match status" value="1"/>
</dbReference>
<feature type="domain" description="Dynamin N-terminal" evidence="1">
    <location>
        <begin position="42"/>
        <end position="198"/>
    </location>
</feature>
<organism evidence="2 3">
    <name type="scientific">Amycolatopsis pigmentata</name>
    <dbReference type="NCBI Taxonomy" id="450801"/>
    <lineage>
        <taxon>Bacteria</taxon>
        <taxon>Bacillati</taxon>
        <taxon>Actinomycetota</taxon>
        <taxon>Actinomycetes</taxon>
        <taxon>Pseudonocardiales</taxon>
        <taxon>Pseudonocardiaceae</taxon>
        <taxon>Amycolatopsis</taxon>
    </lineage>
</organism>
<dbReference type="EMBL" id="JBHUKR010000004">
    <property type="protein sequence ID" value="MFD2415928.1"/>
    <property type="molecule type" value="Genomic_DNA"/>
</dbReference>
<accession>A0ABW5FLK3</accession>
<evidence type="ECO:0000313" key="3">
    <source>
        <dbReference type="Proteomes" id="UP001597417"/>
    </source>
</evidence>
<dbReference type="Pfam" id="PF00350">
    <property type="entry name" value="Dynamin_N"/>
    <property type="match status" value="1"/>
</dbReference>
<proteinExistence type="predicted"/>
<protein>
    <submittedName>
        <fullName evidence="2">Dynamin family protein</fullName>
    </submittedName>
</protein>
<dbReference type="Gene3D" id="3.40.50.300">
    <property type="entry name" value="P-loop containing nucleotide triphosphate hydrolases"/>
    <property type="match status" value="1"/>
</dbReference>
<evidence type="ECO:0000259" key="1">
    <source>
        <dbReference type="Pfam" id="PF00350"/>
    </source>
</evidence>
<dbReference type="PANTHER" id="PTHR43681">
    <property type="entry name" value="TRANSMEMBRANE GTPASE FZO"/>
    <property type="match status" value="1"/>
</dbReference>
<gene>
    <name evidence="2" type="ORF">ACFSXZ_06265</name>
</gene>
<dbReference type="InterPro" id="IPR051943">
    <property type="entry name" value="TRAFAC_Dynamin-like_GTPase"/>
</dbReference>
<sequence length="608" mass="66198">MTTPAWLDVLDEALRESAVVRPDLANRLAQLRTRFLQPSIRVLIAGRAKEGKSQLVNALVNAPVCPVDDQVTTVVPTVLRYAASPQAELLKPRGPSAGPTAGEAGEAVERVPVGVDTFAAEMTALARTSRDRELLRAEVGLPRAVLAAGLVLVDWPSIDHLGPARAREAFTEVDVVLLVSDANHALAPAELDFLAEAARACPNVASVRTKTDLSGQWRDIVAADTRALAGISDRIVMLPASSALRLRAASTNDKELNEESGFPSLITYLQQRITHRNEVMAPQVAARAVLAVIDQIAPAAKARLTGGPTLDESAPMRRLRTAQRRAADVRRRATHWQLALSDGMTELLSDVDHDLRERTRTILREADRTFNHADPLKVWDEFAGWLVENLSEAVLANFGWAAERARWLTRYLAGFFADVNGGALPALALELPAAVEEGLADLERPEIEPVRIGHKIVTGLRGSYSGVLMFGMLSTVSGLSLINPISLGAGALLGTRSIREEGSAQLKRRQATAKAAVQRHVDEAVFQASKYGKDALRQVQRTLRDHFTVLTEELQEAVTESVTDATKAANREAMERDRRDREAAAWVDRLMLVRRRAEALLSTRSIAA</sequence>
<dbReference type="RefSeq" id="WP_378262175.1">
    <property type="nucleotide sequence ID" value="NZ_JBHUKR010000004.1"/>
</dbReference>
<comment type="caution">
    <text evidence="2">The sequence shown here is derived from an EMBL/GenBank/DDBJ whole genome shotgun (WGS) entry which is preliminary data.</text>
</comment>
<name>A0ABW5FLK3_9PSEU</name>
<keyword evidence="3" id="KW-1185">Reference proteome</keyword>
<dbReference type="Proteomes" id="UP001597417">
    <property type="component" value="Unassembled WGS sequence"/>
</dbReference>
<dbReference type="InterPro" id="IPR045063">
    <property type="entry name" value="Dynamin_N"/>
</dbReference>
<dbReference type="SUPFAM" id="SSF52540">
    <property type="entry name" value="P-loop containing nucleoside triphosphate hydrolases"/>
    <property type="match status" value="1"/>
</dbReference>
<reference evidence="3" key="1">
    <citation type="journal article" date="2019" name="Int. J. Syst. Evol. Microbiol.">
        <title>The Global Catalogue of Microorganisms (GCM) 10K type strain sequencing project: providing services to taxonomists for standard genome sequencing and annotation.</title>
        <authorList>
            <consortium name="The Broad Institute Genomics Platform"/>
            <consortium name="The Broad Institute Genome Sequencing Center for Infectious Disease"/>
            <person name="Wu L."/>
            <person name="Ma J."/>
        </authorList>
    </citation>
    <scope>NUCLEOTIDE SEQUENCE [LARGE SCALE GENOMIC DNA]</scope>
    <source>
        <strain evidence="3">CGMCC 4.7645</strain>
    </source>
</reference>
<dbReference type="InterPro" id="IPR027417">
    <property type="entry name" value="P-loop_NTPase"/>
</dbReference>
<evidence type="ECO:0000313" key="2">
    <source>
        <dbReference type="EMBL" id="MFD2415928.1"/>
    </source>
</evidence>